<keyword evidence="2" id="KW-0479">Metal-binding</keyword>
<feature type="region of interest" description="Disordered" evidence="8">
    <location>
        <begin position="60"/>
        <end position="117"/>
    </location>
</feature>
<dbReference type="AlphaFoldDB" id="A8PZQ9"/>
<reference evidence="10 11" key="1">
    <citation type="journal article" date="2007" name="Proc. Natl. Acad. Sci. U.S.A.">
        <title>Dandruff-associated Malassezia genomes reveal convergent and divergent virulence traits shared with plant and human fungal pathogens.</title>
        <authorList>
            <person name="Xu J."/>
            <person name="Saunders C.W."/>
            <person name="Hu P."/>
            <person name="Grant R.A."/>
            <person name="Boekhout T."/>
            <person name="Kuramae E.E."/>
            <person name="Kronstad J.W."/>
            <person name="Deangelis Y.M."/>
            <person name="Reeder N.L."/>
            <person name="Johnstone K.R."/>
            <person name="Leland M."/>
            <person name="Fieno A.M."/>
            <person name="Begley W.M."/>
            <person name="Sun Y."/>
            <person name="Lacey M.P."/>
            <person name="Chaudhary T."/>
            <person name="Keough T."/>
            <person name="Chu L."/>
            <person name="Sears R."/>
            <person name="Yuan B."/>
            <person name="Dawson T.L.Jr."/>
        </authorList>
    </citation>
    <scope>NUCLEOTIDE SEQUENCE [LARGE SCALE GENOMIC DNA]</scope>
    <source>
        <strain evidence="11">ATCC MYA-4612 / CBS 7966</strain>
    </source>
</reference>
<evidence type="ECO:0000259" key="9">
    <source>
        <dbReference type="Pfam" id="PF08790"/>
    </source>
</evidence>
<dbReference type="VEuPathDB" id="FungiDB:MGL_1941"/>
<dbReference type="Proteomes" id="UP000008837">
    <property type="component" value="Unassembled WGS sequence"/>
</dbReference>
<keyword evidence="4 7" id="KW-0863">Zinc-finger</keyword>
<dbReference type="InterPro" id="IPR014898">
    <property type="entry name" value="Znf_C2H2_LYAR"/>
</dbReference>
<dbReference type="GeneID" id="5855249"/>
<dbReference type="GO" id="GO:0008270">
    <property type="term" value="F:zinc ion binding"/>
    <property type="evidence" value="ECO:0007669"/>
    <property type="project" value="UniProtKB-KW"/>
</dbReference>
<evidence type="ECO:0000256" key="6">
    <source>
        <dbReference type="ARBA" id="ARBA00023242"/>
    </source>
</evidence>
<dbReference type="OrthoDB" id="21474at2759"/>
<evidence type="ECO:0000256" key="3">
    <source>
        <dbReference type="ARBA" id="ARBA00022737"/>
    </source>
</evidence>
<gene>
    <name evidence="10" type="ORF">MGL_1941</name>
</gene>
<evidence type="ECO:0000313" key="11">
    <source>
        <dbReference type="Proteomes" id="UP000008837"/>
    </source>
</evidence>
<comment type="subcellular location">
    <subcellularLocation>
        <location evidence="1">Nucleus</location>
    </subcellularLocation>
</comment>
<dbReference type="SUPFAM" id="SSF57667">
    <property type="entry name" value="beta-beta-alpha zinc fingers"/>
    <property type="match status" value="2"/>
</dbReference>
<sequence length="179" mass="20252">MVSFVCDGCGDVVKKPKLPQHFNRCYSPFTCLDCSVQFASPKEAHNSCVTEDEKYQKSFYKNKKRVSSSSNAGQESAHPMKRTAQEAVGTEKDGHKRSKSDAMPAKHDTLPTDSQSALTTTELKKAIAHLSQKQDSVHFCDVIKYLCNEKHMKKKSVKKFLMRKVILSMDFSQDRLDLK</sequence>
<dbReference type="RefSeq" id="XP_001730942.1">
    <property type="nucleotide sequence ID" value="XM_001730890.1"/>
</dbReference>
<comment type="caution">
    <text evidence="10">The sequence shown here is derived from an EMBL/GenBank/DDBJ whole genome shotgun (WGS) entry which is preliminary data.</text>
</comment>
<evidence type="ECO:0000256" key="5">
    <source>
        <dbReference type="ARBA" id="ARBA00022833"/>
    </source>
</evidence>
<dbReference type="GO" id="GO:0003677">
    <property type="term" value="F:DNA binding"/>
    <property type="evidence" value="ECO:0007669"/>
    <property type="project" value="InterPro"/>
</dbReference>
<evidence type="ECO:0000256" key="1">
    <source>
        <dbReference type="ARBA" id="ARBA00004123"/>
    </source>
</evidence>
<dbReference type="GO" id="GO:0005730">
    <property type="term" value="C:nucleolus"/>
    <property type="evidence" value="ECO:0007669"/>
    <property type="project" value="TreeGrafter"/>
</dbReference>
<dbReference type="PANTHER" id="PTHR13100:SF10">
    <property type="entry name" value="CELL GROWTH-REGULATING NUCLEOLAR PROTEIN"/>
    <property type="match status" value="1"/>
</dbReference>
<dbReference type="KEGG" id="mgl:MGL_1941"/>
<dbReference type="PROSITE" id="PS51804">
    <property type="entry name" value="ZF_C2HC_LYAR"/>
    <property type="match status" value="1"/>
</dbReference>
<evidence type="ECO:0000256" key="4">
    <source>
        <dbReference type="ARBA" id="ARBA00022771"/>
    </source>
</evidence>
<evidence type="ECO:0000256" key="8">
    <source>
        <dbReference type="SAM" id="MobiDB-lite"/>
    </source>
</evidence>
<dbReference type="GO" id="GO:0000122">
    <property type="term" value="P:negative regulation of transcription by RNA polymerase II"/>
    <property type="evidence" value="ECO:0007669"/>
    <property type="project" value="TreeGrafter"/>
</dbReference>
<dbReference type="Gene3D" id="3.30.1490.490">
    <property type="match status" value="1"/>
</dbReference>
<dbReference type="InterPro" id="IPR039999">
    <property type="entry name" value="LYAR"/>
</dbReference>
<dbReference type="STRING" id="425265.A8PZQ9"/>
<dbReference type="Pfam" id="PF08790">
    <property type="entry name" value="zf-LYAR"/>
    <property type="match status" value="1"/>
</dbReference>
<dbReference type="GO" id="GO:0006364">
    <property type="term" value="P:rRNA processing"/>
    <property type="evidence" value="ECO:0007669"/>
    <property type="project" value="TreeGrafter"/>
</dbReference>
<keyword evidence="6" id="KW-0539">Nucleus</keyword>
<dbReference type="EMBL" id="AAYY01000006">
    <property type="protein sequence ID" value="EDP43728.1"/>
    <property type="molecule type" value="Genomic_DNA"/>
</dbReference>
<keyword evidence="3" id="KW-0677">Repeat</keyword>
<feature type="domain" description="Zinc finger C2H2 LYAR-type" evidence="9">
    <location>
        <begin position="29"/>
        <end position="55"/>
    </location>
</feature>
<organism evidence="10 11">
    <name type="scientific">Malassezia globosa (strain ATCC MYA-4612 / CBS 7966)</name>
    <name type="common">Dandruff-associated fungus</name>
    <dbReference type="NCBI Taxonomy" id="425265"/>
    <lineage>
        <taxon>Eukaryota</taxon>
        <taxon>Fungi</taxon>
        <taxon>Dikarya</taxon>
        <taxon>Basidiomycota</taxon>
        <taxon>Ustilaginomycotina</taxon>
        <taxon>Malasseziomycetes</taxon>
        <taxon>Malasseziales</taxon>
        <taxon>Malasseziaceae</taxon>
        <taxon>Malassezia</taxon>
    </lineage>
</organism>
<evidence type="ECO:0000313" key="10">
    <source>
        <dbReference type="EMBL" id="EDP43728.1"/>
    </source>
</evidence>
<name>A8PZQ9_MALGO</name>
<protein>
    <recommendedName>
        <fullName evidence="9">Zinc finger C2H2 LYAR-type domain-containing protein</fullName>
    </recommendedName>
</protein>
<keyword evidence="11" id="KW-1185">Reference proteome</keyword>
<evidence type="ECO:0000256" key="2">
    <source>
        <dbReference type="ARBA" id="ARBA00022723"/>
    </source>
</evidence>
<proteinExistence type="predicted"/>
<evidence type="ECO:0000256" key="7">
    <source>
        <dbReference type="PROSITE-ProRule" id="PRU01145"/>
    </source>
</evidence>
<dbReference type="PANTHER" id="PTHR13100">
    <property type="entry name" value="CELL GROWTH-REGULATING NUCLEOLAR PROTEIN LYAR"/>
    <property type="match status" value="1"/>
</dbReference>
<accession>A8PZQ9</accession>
<dbReference type="InterPro" id="IPR036236">
    <property type="entry name" value="Znf_C2H2_sf"/>
</dbReference>
<dbReference type="FunCoup" id="A8PZQ9">
    <property type="interactions" value="52"/>
</dbReference>
<keyword evidence="5" id="KW-0862">Zinc</keyword>
<dbReference type="InParanoid" id="A8PZQ9"/>